<dbReference type="PANTHER" id="PTHR36492:SF2">
    <property type="entry name" value="[ACYL-CARRIER-PROTEIN] PHOSPHODIESTERASE PPTH"/>
    <property type="match status" value="1"/>
</dbReference>
<dbReference type="Pfam" id="PF00149">
    <property type="entry name" value="Metallophos"/>
    <property type="match status" value="1"/>
</dbReference>
<dbReference type="InterPro" id="IPR029052">
    <property type="entry name" value="Metallo-depent_PP-like"/>
</dbReference>
<dbReference type="PANTHER" id="PTHR36492">
    <property type="match status" value="1"/>
</dbReference>
<dbReference type="Proteomes" id="UP000275408">
    <property type="component" value="Unassembled WGS sequence"/>
</dbReference>
<dbReference type="GO" id="GO:0016787">
    <property type="term" value="F:hydrolase activity"/>
    <property type="evidence" value="ECO:0007669"/>
    <property type="project" value="InterPro"/>
</dbReference>
<dbReference type="STRING" id="46731.A0A3M6UYW5"/>
<protein>
    <recommendedName>
        <fullName evidence="1">Calcineurin-like phosphoesterase domain-containing protein</fullName>
    </recommendedName>
</protein>
<dbReference type="OMA" id="ENGRYMD"/>
<gene>
    <name evidence="2" type="ORF">pdam_00012879</name>
</gene>
<organism evidence="2 3">
    <name type="scientific">Pocillopora damicornis</name>
    <name type="common">Cauliflower coral</name>
    <name type="synonym">Millepora damicornis</name>
    <dbReference type="NCBI Taxonomy" id="46731"/>
    <lineage>
        <taxon>Eukaryota</taxon>
        <taxon>Metazoa</taxon>
        <taxon>Cnidaria</taxon>
        <taxon>Anthozoa</taxon>
        <taxon>Hexacorallia</taxon>
        <taxon>Scleractinia</taxon>
        <taxon>Astrocoeniina</taxon>
        <taxon>Pocilloporidae</taxon>
        <taxon>Pocillopora</taxon>
    </lineage>
</organism>
<sequence length="319" mass="36788">MLLAKSRYLSSSALRMSRIFAISDIHVDIPENLRLVNSWSDVDFKNDVLILAGDVTDNLSLLKTVLTSLTQKFSKVCYVPGNHELWIRQVENTYCHNNSIDKFHAILAMCDSIGVHTKPVKVQCCNDTAAWVVPIFSWYAKPEDDLHNSLFVGRDTEDAELSNKVWMDNHLCKWPVLQGSVAQYFAKLNENILTRDYDAPIISFSHFLPRGELIPASEEDIERVQDERKKLHLPQLDNPKAQGSQIQFNFTRFAGCKTIEEQIRKIGSKVHLHGHQHRNRDRVIDEVRYVSFCLGYPRERSMGVIWGLSERKGPRWIWP</sequence>
<accession>A0A3M6UYW5</accession>
<evidence type="ECO:0000313" key="3">
    <source>
        <dbReference type="Proteomes" id="UP000275408"/>
    </source>
</evidence>
<dbReference type="AlphaFoldDB" id="A0A3M6UYW5"/>
<dbReference type="InterPro" id="IPR052963">
    <property type="entry name" value="Pantetheine_PDE"/>
</dbReference>
<dbReference type="EMBL" id="RCHS01000448">
    <property type="protein sequence ID" value="RMX58810.1"/>
    <property type="molecule type" value="Genomic_DNA"/>
</dbReference>
<feature type="domain" description="Calcineurin-like phosphoesterase" evidence="1">
    <location>
        <begin position="18"/>
        <end position="128"/>
    </location>
</feature>
<dbReference type="OrthoDB" id="550558at2759"/>
<dbReference type="InterPro" id="IPR004843">
    <property type="entry name" value="Calcineurin-like_PHP"/>
</dbReference>
<comment type="caution">
    <text evidence="2">The sequence shown here is derived from an EMBL/GenBank/DDBJ whole genome shotgun (WGS) entry which is preliminary data.</text>
</comment>
<reference evidence="2 3" key="1">
    <citation type="journal article" date="2018" name="Sci. Rep.">
        <title>Comparative analysis of the Pocillopora damicornis genome highlights role of immune system in coral evolution.</title>
        <authorList>
            <person name="Cunning R."/>
            <person name="Bay R.A."/>
            <person name="Gillette P."/>
            <person name="Baker A.C."/>
            <person name="Traylor-Knowles N."/>
        </authorList>
    </citation>
    <scope>NUCLEOTIDE SEQUENCE [LARGE SCALE GENOMIC DNA]</scope>
    <source>
        <strain evidence="2">RSMAS</strain>
        <tissue evidence="2">Whole animal</tissue>
    </source>
</reference>
<proteinExistence type="predicted"/>
<name>A0A3M6UYW5_POCDA</name>
<dbReference type="CDD" id="cd00838">
    <property type="entry name" value="MPP_superfamily"/>
    <property type="match status" value="2"/>
</dbReference>
<keyword evidence="3" id="KW-1185">Reference proteome</keyword>
<evidence type="ECO:0000259" key="1">
    <source>
        <dbReference type="Pfam" id="PF00149"/>
    </source>
</evidence>
<evidence type="ECO:0000313" key="2">
    <source>
        <dbReference type="EMBL" id="RMX58810.1"/>
    </source>
</evidence>
<dbReference type="Gene3D" id="3.60.21.10">
    <property type="match status" value="1"/>
</dbReference>
<dbReference type="SUPFAM" id="SSF56300">
    <property type="entry name" value="Metallo-dependent phosphatases"/>
    <property type="match status" value="1"/>
</dbReference>